<feature type="region of interest" description="Disordered" evidence="1">
    <location>
        <begin position="276"/>
        <end position="494"/>
    </location>
</feature>
<gene>
    <name evidence="2" type="ORF">FIBRA_00257</name>
</gene>
<name>J7SCN3_9APHY</name>
<dbReference type="Proteomes" id="UP000006352">
    <property type="component" value="Unassembled WGS sequence"/>
</dbReference>
<feature type="compositionally biased region" description="Low complexity" evidence="1">
    <location>
        <begin position="339"/>
        <end position="348"/>
    </location>
</feature>
<sequence>MVFSFFSGKKQQPLAPPEFVPLPPSPSHPATQLPQSQLVFEAQTQTQLRTPSPSVASVSLVHCAPQSPSPATKMARLSVDEHARQVSPTRQSTSRMTAPVFPTQFIPPEATAESLTTHISSIPAKVVHSYIISQVPRASEDILSALANFFSELSPPPRLHCVRCHKDYTEVDNDDRSCLVPHDDESAEVERVGRNANRGGRSAGDPGTTYETIWGCCGKVTEGNGDQGPPDGWCYEGKHTTDTKRARFRADSTPQNDKLISCLRLNCHGIRDQLPRASLRKRRRSVNLKEPDTDEDASKGDPDSGVDEIVGRIPKNKGKGKEKAKSVDDEQMDVDQDMESASRAGSPRGRPRARAKSTTTPSANAPKRRGRPPKAKATVETDGEDADADDTTSVRSAPTAPKRRGRKPKSKAYISDSDAEGEERRGPRTRSQSRTRAATSSATQKPLSMAASASAKPKSRVRKAKATDDNDIDVSRRGDGDTEDQPKKKRRVAA</sequence>
<evidence type="ECO:0000313" key="2">
    <source>
        <dbReference type="EMBL" id="CCL98263.1"/>
    </source>
</evidence>
<feature type="compositionally biased region" description="Basic and acidic residues" evidence="1">
    <location>
        <begin position="319"/>
        <end position="328"/>
    </location>
</feature>
<accession>J7SCN3</accession>
<feature type="compositionally biased region" description="Basic and acidic residues" evidence="1">
    <location>
        <begin position="465"/>
        <end position="486"/>
    </location>
</feature>
<feature type="compositionally biased region" description="Low complexity" evidence="1">
    <location>
        <begin position="434"/>
        <end position="456"/>
    </location>
</feature>
<dbReference type="AlphaFoldDB" id="J7SCN3"/>
<dbReference type="InParanoid" id="J7SCN3"/>
<dbReference type="EMBL" id="HE796873">
    <property type="protein sequence ID" value="CCL98263.1"/>
    <property type="molecule type" value="Genomic_DNA"/>
</dbReference>
<dbReference type="RefSeq" id="XP_012177546.1">
    <property type="nucleotide sequence ID" value="XM_012322156.1"/>
</dbReference>
<feature type="compositionally biased region" description="Acidic residues" evidence="1">
    <location>
        <begin position="329"/>
        <end position="338"/>
    </location>
</feature>
<feature type="compositionally biased region" description="Pro residues" evidence="1">
    <location>
        <begin position="14"/>
        <end position="27"/>
    </location>
</feature>
<proteinExistence type="predicted"/>
<evidence type="ECO:0000313" key="3">
    <source>
        <dbReference type="Proteomes" id="UP000006352"/>
    </source>
</evidence>
<keyword evidence="3" id="KW-1185">Reference proteome</keyword>
<organism evidence="2 3">
    <name type="scientific">Fibroporia radiculosa</name>
    <dbReference type="NCBI Taxonomy" id="599839"/>
    <lineage>
        <taxon>Eukaryota</taxon>
        <taxon>Fungi</taxon>
        <taxon>Dikarya</taxon>
        <taxon>Basidiomycota</taxon>
        <taxon>Agaricomycotina</taxon>
        <taxon>Agaricomycetes</taxon>
        <taxon>Polyporales</taxon>
        <taxon>Fibroporiaceae</taxon>
        <taxon>Fibroporia</taxon>
    </lineage>
</organism>
<feature type="compositionally biased region" description="Basic and acidic residues" evidence="1">
    <location>
        <begin position="287"/>
        <end position="302"/>
    </location>
</feature>
<dbReference type="HOGENOM" id="CLU_037432_0_0_1"/>
<feature type="region of interest" description="Disordered" evidence="1">
    <location>
        <begin position="1"/>
        <end position="32"/>
    </location>
</feature>
<feature type="compositionally biased region" description="Acidic residues" evidence="1">
    <location>
        <begin position="381"/>
        <end position="390"/>
    </location>
</feature>
<reference evidence="2 3" key="1">
    <citation type="journal article" date="2012" name="Appl. Environ. Microbiol.">
        <title>Short-read sequencing for genomic analysis of the brown rot fungus Fibroporia radiculosa.</title>
        <authorList>
            <person name="Tang J.D."/>
            <person name="Perkins A.D."/>
            <person name="Sonstegard T.S."/>
            <person name="Schroeder S.G."/>
            <person name="Burgess S.C."/>
            <person name="Diehl S.V."/>
        </authorList>
    </citation>
    <scope>NUCLEOTIDE SEQUENCE [LARGE SCALE GENOMIC DNA]</scope>
    <source>
        <strain evidence="2 3">TFFH 294</strain>
    </source>
</reference>
<feature type="compositionally biased region" description="Basic residues" evidence="1">
    <location>
        <begin position="401"/>
        <end position="410"/>
    </location>
</feature>
<dbReference type="OrthoDB" id="3245731at2759"/>
<dbReference type="GeneID" id="24093174"/>
<evidence type="ECO:0000256" key="1">
    <source>
        <dbReference type="SAM" id="MobiDB-lite"/>
    </source>
</evidence>
<protein>
    <submittedName>
        <fullName evidence="2">Uncharacterized protein</fullName>
    </submittedName>
</protein>